<keyword evidence="4" id="KW-0472">Membrane</keyword>
<keyword evidence="4" id="KW-0812">Transmembrane</keyword>
<dbReference type="GO" id="GO:0004888">
    <property type="term" value="F:transmembrane signaling receptor activity"/>
    <property type="evidence" value="ECO:0007669"/>
    <property type="project" value="InterPro"/>
</dbReference>
<evidence type="ECO:0000256" key="2">
    <source>
        <dbReference type="ARBA" id="ARBA00029447"/>
    </source>
</evidence>
<dbReference type="GO" id="GO:0005886">
    <property type="term" value="C:plasma membrane"/>
    <property type="evidence" value="ECO:0007669"/>
    <property type="project" value="TreeGrafter"/>
</dbReference>
<dbReference type="PRINTS" id="PR00260">
    <property type="entry name" value="CHEMTRNSDUCR"/>
</dbReference>
<keyword evidence="1" id="KW-0488">Methylation</keyword>
<feature type="transmembrane region" description="Helical" evidence="4">
    <location>
        <begin position="6"/>
        <end position="28"/>
    </location>
</feature>
<reference evidence="7 8" key="1">
    <citation type="submission" date="2020-03" db="EMBL/GenBank/DDBJ databases">
        <title>Complete genome sequence of Monaibacterium sp. ALG8 with diverse plasmids.</title>
        <authorList>
            <person name="Sun C."/>
        </authorList>
    </citation>
    <scope>NUCLEOTIDE SEQUENCE [LARGE SCALE GENOMIC DNA]</scope>
    <source>
        <strain evidence="7 8">ALG8</strain>
    </source>
</reference>
<evidence type="ECO:0000259" key="5">
    <source>
        <dbReference type="PROSITE" id="PS50111"/>
    </source>
</evidence>
<dbReference type="SUPFAM" id="SSF58104">
    <property type="entry name" value="Methyl-accepting chemotaxis protein (MCP) signaling domain"/>
    <property type="match status" value="1"/>
</dbReference>
<feature type="domain" description="HAMP" evidence="6">
    <location>
        <begin position="475"/>
        <end position="521"/>
    </location>
</feature>
<accession>A0A6G7VJF8</accession>
<comment type="similarity">
    <text evidence="2">Belongs to the methyl-accepting chemotaxis (MCP) protein family.</text>
</comment>
<dbReference type="Gene3D" id="1.20.120.1530">
    <property type="match status" value="1"/>
</dbReference>
<evidence type="ECO:0000256" key="1">
    <source>
        <dbReference type="ARBA" id="ARBA00022481"/>
    </source>
</evidence>
<gene>
    <name evidence="7" type="ORF">G8E03_04190</name>
</gene>
<dbReference type="GO" id="GO:0006935">
    <property type="term" value="P:chemotaxis"/>
    <property type="evidence" value="ECO:0007669"/>
    <property type="project" value="InterPro"/>
</dbReference>
<dbReference type="Gene3D" id="1.10.287.950">
    <property type="entry name" value="Methyl-accepting chemotaxis protein"/>
    <property type="match status" value="1"/>
</dbReference>
<evidence type="ECO:0000259" key="6">
    <source>
        <dbReference type="PROSITE" id="PS50885"/>
    </source>
</evidence>
<dbReference type="SMART" id="SM00283">
    <property type="entry name" value="MA"/>
    <property type="match status" value="1"/>
</dbReference>
<dbReference type="PROSITE" id="PS50885">
    <property type="entry name" value="HAMP"/>
    <property type="match status" value="2"/>
</dbReference>
<sequence>MKNTIALRFIASFILTGLGLMGIILFVWSSMNEVRSQVIRSSDRSDSLMHLHDAQSAFANADRASTLDLRRENLDLRSYANEQFAHVVEHLGMMSEIVSIETDVTDQLSALRAEVVAFNALYDDAVAVQGEINAIGLELQAAFSSLDPLLSRIYASDQVVIGDGRFDMLAEVSATYDAIWKLMQNPRFPHDTALMRTMAGELSAMLAPMPRLRALAGEDLRNRIDPFVTVLEAMQNALGRLSALDENARALEEQRINSESPAIYRDFSGIVDQLNTIRAWADGQAVNTAMTTRNTVVLIAIISFVVLMLMTLLNIISLLRPLNQFLRAVRNIAQNKAAGQMPGGRNDEFGQMATAVTLIDQRGVAGRRIREALDRSDMMLLVAHSVSDVLYVSKQLEDLARAHDTDTQYDNPLAWLVSLDNDLARKVANGVEATVAVHIADRHYDAVIRPIAEHNARAGFVIQLVDQTAARTLQHDIGQLVGRVIAGDFTTRIADNADGGELNEIGQDVNRMCESFERGFASVATTIAAVAHGDLTHRMDGQHDGIFHILQRDVNRSIATLGEVVGDITLTGEALAIHSGEVAEEADQLSRQTEMQASALRQCSATMREMARAIAMTSERGRELRALSTTTASGAVEAADIAEAARASMTGIESAASRMRDIVAVINAISFQTKLLALNAAVEAARAGHAGSGFAVVASEVRHLADRAARSAKDISGLISNSIDHVESGAVQVSETGEKLAAIAQSVNDMNRAIIAISTMSTEQSRSVEEVTVAISAMDDSTQHQTALAEGGAKRARSLQDSAQRLRKLISQFQLTPVEVETPQIAATVTPRS</sequence>
<feature type="domain" description="HAMP" evidence="6">
    <location>
        <begin position="523"/>
        <end position="566"/>
    </location>
</feature>
<dbReference type="EMBL" id="CP049811">
    <property type="protein sequence ID" value="QIK40030.1"/>
    <property type="molecule type" value="Genomic_DNA"/>
</dbReference>
<evidence type="ECO:0000256" key="3">
    <source>
        <dbReference type="PROSITE-ProRule" id="PRU00284"/>
    </source>
</evidence>
<dbReference type="Pfam" id="PF00015">
    <property type="entry name" value="MCPsignal"/>
    <property type="match status" value="1"/>
</dbReference>
<dbReference type="AlphaFoldDB" id="A0A6G7VJF8"/>
<feature type="transmembrane region" description="Helical" evidence="4">
    <location>
        <begin position="296"/>
        <end position="319"/>
    </location>
</feature>
<dbReference type="PANTHER" id="PTHR43531">
    <property type="entry name" value="PROTEIN ICFG"/>
    <property type="match status" value="1"/>
</dbReference>
<proteinExistence type="inferred from homology"/>
<evidence type="ECO:0000256" key="4">
    <source>
        <dbReference type="SAM" id="Phobius"/>
    </source>
</evidence>
<name>A0A6G7VJF8_9RHOB</name>
<keyword evidence="8" id="KW-1185">Reference proteome</keyword>
<dbReference type="Pfam" id="PF00672">
    <property type="entry name" value="HAMP"/>
    <property type="match status" value="1"/>
</dbReference>
<dbReference type="InterPro" id="IPR051310">
    <property type="entry name" value="MCP_chemotaxis"/>
</dbReference>
<keyword evidence="3" id="KW-0807">Transducer</keyword>
<dbReference type="InterPro" id="IPR004089">
    <property type="entry name" value="MCPsignal_dom"/>
</dbReference>
<dbReference type="PANTHER" id="PTHR43531:SF14">
    <property type="entry name" value="METHYL-ACCEPTING CHEMOTAXIS PROTEIN I-RELATED"/>
    <property type="match status" value="1"/>
</dbReference>
<dbReference type="PROSITE" id="PS50111">
    <property type="entry name" value="CHEMOTAXIS_TRANSDUC_2"/>
    <property type="match status" value="1"/>
</dbReference>
<evidence type="ECO:0000313" key="7">
    <source>
        <dbReference type="EMBL" id="QIK40030.1"/>
    </source>
</evidence>
<dbReference type="GO" id="GO:0007165">
    <property type="term" value="P:signal transduction"/>
    <property type="evidence" value="ECO:0007669"/>
    <property type="project" value="UniProtKB-KW"/>
</dbReference>
<keyword evidence="4" id="KW-1133">Transmembrane helix</keyword>
<dbReference type="RefSeq" id="WP_166188998.1">
    <property type="nucleotide sequence ID" value="NZ_CP049811.1"/>
</dbReference>
<protein>
    <submittedName>
        <fullName evidence="7">HAMP domain-containing protein</fullName>
    </submittedName>
</protein>
<dbReference type="Proteomes" id="UP000500791">
    <property type="component" value="Chromosome"/>
</dbReference>
<dbReference type="KEGG" id="mon:G8E03_04190"/>
<organism evidence="7 8">
    <name type="scientific">Pontivivens nitratireducens</name>
    <dbReference type="NCBI Taxonomy" id="2758038"/>
    <lineage>
        <taxon>Bacteria</taxon>
        <taxon>Pseudomonadati</taxon>
        <taxon>Pseudomonadota</taxon>
        <taxon>Alphaproteobacteria</taxon>
        <taxon>Rhodobacterales</taxon>
        <taxon>Paracoccaceae</taxon>
        <taxon>Pontivivens</taxon>
    </lineage>
</organism>
<feature type="domain" description="Methyl-accepting transducer" evidence="5">
    <location>
        <begin position="571"/>
        <end position="800"/>
    </location>
</feature>
<dbReference type="InterPro" id="IPR003660">
    <property type="entry name" value="HAMP_dom"/>
</dbReference>
<dbReference type="Gene3D" id="6.10.340.10">
    <property type="match status" value="1"/>
</dbReference>
<dbReference type="InterPro" id="IPR004090">
    <property type="entry name" value="Chemotax_Me-accpt_rcpt"/>
</dbReference>
<evidence type="ECO:0000313" key="8">
    <source>
        <dbReference type="Proteomes" id="UP000500791"/>
    </source>
</evidence>